<proteinExistence type="predicted"/>
<evidence type="ECO:0000313" key="1">
    <source>
        <dbReference type="EMBL" id="EMJ36638.1"/>
    </source>
</evidence>
<gene>
    <name evidence="1" type="ORF">LEP1GSC079_3954</name>
</gene>
<name>A0A0F6IF13_LEPIR</name>
<evidence type="ECO:0000313" key="2">
    <source>
        <dbReference type="Proteomes" id="UP000012164"/>
    </source>
</evidence>
<dbReference type="Proteomes" id="UP000012164">
    <property type="component" value="Unassembled WGS sequence"/>
</dbReference>
<comment type="caution">
    <text evidence="1">The sequence shown here is derived from an EMBL/GenBank/DDBJ whole genome shotgun (WGS) entry which is preliminary data.</text>
</comment>
<dbReference type="EMBL" id="AKWR02000120">
    <property type="protein sequence ID" value="EMJ36638.1"/>
    <property type="molecule type" value="Genomic_DNA"/>
</dbReference>
<sequence>MLRLDKPSNFDRFEYPIDSDLTRNQFRKSIEGRFRFSE</sequence>
<reference evidence="1 2" key="1">
    <citation type="submission" date="2013-01" db="EMBL/GenBank/DDBJ databases">
        <authorList>
            <person name="Harkins D.M."/>
            <person name="Durkin A.S."/>
            <person name="Brinkac L.M."/>
            <person name="Haft D.H."/>
            <person name="Selengut J.D."/>
            <person name="Sanka R."/>
            <person name="DePew J."/>
            <person name="Purushe J."/>
            <person name="Peacock S.J."/>
            <person name="Thaipadungpanit J."/>
            <person name="Wuthiekanun V.W."/>
            <person name="Day N.P."/>
            <person name="Vinetz J.M."/>
            <person name="Sutton G.G."/>
            <person name="Nierman W.C."/>
            <person name="Fouts D.E."/>
        </authorList>
    </citation>
    <scope>NUCLEOTIDE SEQUENCE [LARGE SCALE GENOMIC DNA]</scope>
    <source>
        <strain evidence="1 2">FPW1039</strain>
    </source>
</reference>
<organism evidence="1 2">
    <name type="scientific">Leptospira interrogans str. FPW1039</name>
    <dbReference type="NCBI Taxonomy" id="1193040"/>
    <lineage>
        <taxon>Bacteria</taxon>
        <taxon>Pseudomonadati</taxon>
        <taxon>Spirochaetota</taxon>
        <taxon>Spirochaetia</taxon>
        <taxon>Leptospirales</taxon>
        <taxon>Leptospiraceae</taxon>
        <taxon>Leptospira</taxon>
    </lineage>
</organism>
<accession>A0A0F6IF13</accession>
<protein>
    <submittedName>
        <fullName evidence="1">Uncharacterized protein</fullName>
    </submittedName>
</protein>
<dbReference type="AlphaFoldDB" id="A0A0F6IF13"/>